<gene>
    <name evidence="3" type="ORF">IAA53_05130</name>
</gene>
<dbReference type="Proteomes" id="UP000824239">
    <property type="component" value="Unassembled WGS sequence"/>
</dbReference>
<evidence type="ECO:0000256" key="1">
    <source>
        <dbReference type="ARBA" id="ARBA00022839"/>
    </source>
</evidence>
<dbReference type="InterPro" id="IPR012337">
    <property type="entry name" value="RNaseH-like_sf"/>
</dbReference>
<dbReference type="PANTHER" id="PTHR30231:SF42">
    <property type="entry name" value="EXONUCLEASE"/>
    <property type="match status" value="1"/>
</dbReference>
<dbReference type="PANTHER" id="PTHR30231">
    <property type="entry name" value="DNA POLYMERASE III SUBUNIT EPSILON"/>
    <property type="match status" value="1"/>
</dbReference>
<organism evidence="3 4">
    <name type="scientific">Candidatus Avoscillospira avicola</name>
    <dbReference type="NCBI Taxonomy" id="2840706"/>
    <lineage>
        <taxon>Bacteria</taxon>
        <taxon>Bacillati</taxon>
        <taxon>Bacillota</taxon>
        <taxon>Clostridia</taxon>
        <taxon>Eubacteriales</taxon>
        <taxon>Oscillospiraceae</taxon>
        <taxon>Oscillospiraceae incertae sedis</taxon>
        <taxon>Candidatus Avoscillospira</taxon>
    </lineage>
</organism>
<dbReference type="SMART" id="SM00479">
    <property type="entry name" value="EXOIII"/>
    <property type="match status" value="1"/>
</dbReference>
<dbReference type="CDD" id="cd06130">
    <property type="entry name" value="DNA_pol_III_epsilon_like"/>
    <property type="match status" value="1"/>
</dbReference>
<reference evidence="3" key="1">
    <citation type="submission" date="2020-10" db="EMBL/GenBank/DDBJ databases">
        <authorList>
            <person name="Gilroy R."/>
        </authorList>
    </citation>
    <scope>NUCLEOTIDE SEQUENCE</scope>
    <source>
        <strain evidence="3">ChiBcec15-4380</strain>
    </source>
</reference>
<dbReference type="GO" id="GO:0008408">
    <property type="term" value="F:3'-5' exonuclease activity"/>
    <property type="evidence" value="ECO:0007669"/>
    <property type="project" value="TreeGrafter"/>
</dbReference>
<keyword evidence="1 3" id="KW-0540">Nuclease</keyword>
<name>A0A9D1DHB1_9FIRM</name>
<dbReference type="FunFam" id="3.30.420.10:FF:000045">
    <property type="entry name" value="3'-5' exonuclease DinG"/>
    <property type="match status" value="1"/>
</dbReference>
<dbReference type="GO" id="GO:0003677">
    <property type="term" value="F:DNA binding"/>
    <property type="evidence" value="ECO:0007669"/>
    <property type="project" value="InterPro"/>
</dbReference>
<dbReference type="SUPFAM" id="SSF53098">
    <property type="entry name" value="Ribonuclease H-like"/>
    <property type="match status" value="1"/>
</dbReference>
<dbReference type="Pfam" id="PF00929">
    <property type="entry name" value="RNase_T"/>
    <property type="match status" value="1"/>
</dbReference>
<evidence type="ECO:0000313" key="4">
    <source>
        <dbReference type="Proteomes" id="UP000824239"/>
    </source>
</evidence>
<dbReference type="NCBIfam" id="TIGR00573">
    <property type="entry name" value="dnaq"/>
    <property type="match status" value="1"/>
</dbReference>
<dbReference type="GO" id="GO:0005829">
    <property type="term" value="C:cytosol"/>
    <property type="evidence" value="ECO:0007669"/>
    <property type="project" value="TreeGrafter"/>
</dbReference>
<accession>A0A9D1DHB1</accession>
<dbReference type="Gene3D" id="3.30.420.10">
    <property type="entry name" value="Ribonuclease H-like superfamily/Ribonuclease H"/>
    <property type="match status" value="1"/>
</dbReference>
<dbReference type="InterPro" id="IPR013520">
    <property type="entry name" value="Ribonucl_H"/>
</dbReference>
<dbReference type="InterPro" id="IPR006054">
    <property type="entry name" value="DnaQ"/>
</dbReference>
<dbReference type="GO" id="GO:0006260">
    <property type="term" value="P:DNA replication"/>
    <property type="evidence" value="ECO:0007669"/>
    <property type="project" value="InterPro"/>
</dbReference>
<proteinExistence type="predicted"/>
<dbReference type="GO" id="GO:0003887">
    <property type="term" value="F:DNA-directed DNA polymerase activity"/>
    <property type="evidence" value="ECO:0007669"/>
    <property type="project" value="InterPro"/>
</dbReference>
<keyword evidence="1 3" id="KW-0269">Exonuclease</keyword>
<dbReference type="AlphaFoldDB" id="A0A9D1DHB1"/>
<reference evidence="3" key="2">
    <citation type="journal article" date="2021" name="PeerJ">
        <title>Extensive microbial diversity within the chicken gut microbiome revealed by metagenomics and culture.</title>
        <authorList>
            <person name="Gilroy R."/>
            <person name="Ravi A."/>
            <person name="Getino M."/>
            <person name="Pursley I."/>
            <person name="Horton D.L."/>
            <person name="Alikhan N.F."/>
            <person name="Baker D."/>
            <person name="Gharbi K."/>
            <person name="Hall N."/>
            <person name="Watson M."/>
            <person name="Adriaenssens E.M."/>
            <person name="Foster-Nyarko E."/>
            <person name="Jarju S."/>
            <person name="Secka A."/>
            <person name="Antonio M."/>
            <person name="Oren A."/>
            <person name="Chaudhuri R.R."/>
            <person name="La Ragione R."/>
            <person name="Hildebrand F."/>
            <person name="Pallen M.J."/>
        </authorList>
    </citation>
    <scope>NUCLEOTIDE SEQUENCE</scope>
    <source>
        <strain evidence="3">ChiBcec15-4380</strain>
    </source>
</reference>
<comment type="caution">
    <text evidence="3">The sequence shown here is derived from an EMBL/GenBank/DDBJ whole genome shotgun (WGS) entry which is preliminary data.</text>
</comment>
<sequence>MEQRVIAFDVETPNYQNDRISAIGLCEIQDGEITRKFYTLVNPETHFDAFNVALTGITPEMVQNQPTFDRLWLLLEPLLEGSVLVAHNATFDLAVLAKCLRGYGIVWHRYVDYACTVQMSRRCMPGLPNHKLNTVCDHLRLGLDHHHAGSDALACGEIFLRCLEQGASLAACRRTYDLEQCRTARRW</sequence>
<evidence type="ECO:0000313" key="3">
    <source>
        <dbReference type="EMBL" id="HIR50654.1"/>
    </source>
</evidence>
<dbReference type="EMBL" id="DVHE01000043">
    <property type="protein sequence ID" value="HIR50654.1"/>
    <property type="molecule type" value="Genomic_DNA"/>
</dbReference>
<feature type="domain" description="Exonuclease" evidence="2">
    <location>
        <begin position="4"/>
        <end position="168"/>
    </location>
</feature>
<protein>
    <submittedName>
        <fullName evidence="3">3'-5' exonuclease</fullName>
    </submittedName>
</protein>
<keyword evidence="1 3" id="KW-0378">Hydrolase</keyword>
<dbReference type="InterPro" id="IPR036397">
    <property type="entry name" value="RNaseH_sf"/>
</dbReference>
<evidence type="ECO:0000259" key="2">
    <source>
        <dbReference type="SMART" id="SM00479"/>
    </source>
</evidence>